<dbReference type="InterPro" id="IPR000971">
    <property type="entry name" value="Globin"/>
</dbReference>
<evidence type="ECO:0000256" key="6">
    <source>
        <dbReference type="SAM" id="MobiDB-lite"/>
    </source>
</evidence>
<dbReference type="PRINTS" id="PR00611">
    <property type="entry name" value="ERYTHCRUORIN"/>
</dbReference>
<dbReference type="PANTHER" id="PTHR47217">
    <property type="entry name" value="GLOBIN-LIKE PROTEIN"/>
    <property type="match status" value="1"/>
</dbReference>
<dbReference type="STRING" id="166423.A0A0N0BIC9"/>
<dbReference type="PANTHER" id="PTHR47217:SF1">
    <property type="entry name" value="GLOBIN-LIKE PROTEIN"/>
    <property type="match status" value="1"/>
</dbReference>
<sequence length="610" mass="69975">MIAQPFMFVGNISEVMIAGIGSKPNETMIIKKYAPMTEKHSVVPYDEIRKTNLLPNLSTKHEDNMPDINDTTDIKRRIISETKFIWKCLTKNGPRPYVKMYPRLIIRDVIALHAPLILGSAISPTYTGTILDEAPIDIPATNLATRSSTQDFARFFKKYPEYQRYFPAFKDTPLNELPANKRFQAHCASVITALNNVIDSLHDPELMEASLVSLAERHKKRGQTKEEFQNLKEVTLEVLRQALGKQFTPEVAEAWSKTLDGVFTKIYQRKTNSIICNEMQGRKVQQVEIEVHVQKDHKRHQRKHTKIHIEGHIEMGSLLSYFFGYSDSDTLDSKVGLTKREKRLVRETWNIVRVHSVEAGVTIMASYFRRYPQYHQVFPAFKHVPVDELAGNKKFQAHCQNITSTLSNAIDALDDADLMDAILHSIGERHGRRGQETVLQMKRFISIHQACTPLLRYLSGLERSDDGSNEEHSPSYNVRTQTRAQTGYEHDRSDDDACGVQRQFDSGTSCGWSKYINLRLGERFLVRCIANVEEHELVHLSQKLNALECLQLVQAVYEVTPTRTERKVKNRETPREDSSRMPITSKECLLNLEQWKRDFPSNKPANGINH</sequence>
<feature type="domain" description="Globin" evidence="7">
    <location>
        <begin position="336"/>
        <end position="462"/>
    </location>
</feature>
<dbReference type="AlphaFoldDB" id="A0A0N0BIC9"/>
<feature type="compositionally biased region" description="Polar residues" evidence="6">
    <location>
        <begin position="474"/>
        <end position="485"/>
    </location>
</feature>
<dbReference type="EMBL" id="KQ435732">
    <property type="protein sequence ID" value="KOX77511.1"/>
    <property type="molecule type" value="Genomic_DNA"/>
</dbReference>
<accession>A0A0N0BIC9</accession>
<feature type="region of interest" description="Disordered" evidence="6">
    <location>
        <begin position="463"/>
        <end position="496"/>
    </location>
</feature>
<proteinExistence type="predicted"/>
<dbReference type="GO" id="GO:0019825">
    <property type="term" value="F:oxygen binding"/>
    <property type="evidence" value="ECO:0007669"/>
    <property type="project" value="InterPro"/>
</dbReference>
<evidence type="ECO:0000259" key="7">
    <source>
        <dbReference type="PROSITE" id="PS01033"/>
    </source>
</evidence>
<dbReference type="Pfam" id="PF00042">
    <property type="entry name" value="Globin"/>
    <property type="match status" value="2"/>
</dbReference>
<keyword evidence="3" id="KW-0561">Oxygen transport</keyword>
<feature type="compositionally biased region" description="Basic and acidic residues" evidence="6">
    <location>
        <begin position="463"/>
        <end position="473"/>
    </location>
</feature>
<dbReference type="GO" id="GO:0020037">
    <property type="term" value="F:heme binding"/>
    <property type="evidence" value="ECO:0007669"/>
    <property type="project" value="InterPro"/>
</dbReference>
<dbReference type="Gene3D" id="1.10.490.10">
    <property type="entry name" value="Globins"/>
    <property type="match status" value="2"/>
</dbReference>
<evidence type="ECO:0000256" key="4">
    <source>
        <dbReference type="ARBA" id="ARBA00022723"/>
    </source>
</evidence>
<evidence type="ECO:0000313" key="8">
    <source>
        <dbReference type="EMBL" id="KOX77511.1"/>
    </source>
</evidence>
<evidence type="ECO:0000313" key="9">
    <source>
        <dbReference type="Proteomes" id="UP000053105"/>
    </source>
</evidence>
<dbReference type="PROSITE" id="PS01033">
    <property type="entry name" value="GLOBIN"/>
    <property type="match status" value="2"/>
</dbReference>
<dbReference type="GO" id="GO:0005344">
    <property type="term" value="F:oxygen carrier activity"/>
    <property type="evidence" value="ECO:0007669"/>
    <property type="project" value="UniProtKB-KW"/>
</dbReference>
<evidence type="ECO:0000256" key="5">
    <source>
        <dbReference type="ARBA" id="ARBA00023004"/>
    </source>
</evidence>
<keyword evidence="5" id="KW-0408">Iron</keyword>
<protein>
    <submittedName>
        <fullName evidence="8">Cytoglobin-2</fullName>
    </submittedName>
</protein>
<keyword evidence="2" id="KW-0349">Heme</keyword>
<evidence type="ECO:0000256" key="3">
    <source>
        <dbReference type="ARBA" id="ARBA00022621"/>
    </source>
</evidence>
<dbReference type="Proteomes" id="UP000053105">
    <property type="component" value="Unassembled WGS sequence"/>
</dbReference>
<evidence type="ECO:0000256" key="1">
    <source>
        <dbReference type="ARBA" id="ARBA00022448"/>
    </source>
</evidence>
<dbReference type="GO" id="GO:0005833">
    <property type="term" value="C:hemoglobin complex"/>
    <property type="evidence" value="ECO:0007669"/>
    <property type="project" value="InterPro"/>
</dbReference>
<dbReference type="InterPro" id="IPR044399">
    <property type="entry name" value="Mb-like_M"/>
</dbReference>
<dbReference type="InterPro" id="IPR009050">
    <property type="entry name" value="Globin-like_sf"/>
</dbReference>
<keyword evidence="4" id="KW-0479">Metal-binding</keyword>
<keyword evidence="1" id="KW-0813">Transport</keyword>
<gene>
    <name evidence="8" type="ORF">WN51_09835</name>
</gene>
<evidence type="ECO:0000256" key="2">
    <source>
        <dbReference type="ARBA" id="ARBA00022617"/>
    </source>
</evidence>
<dbReference type="CDD" id="cd01040">
    <property type="entry name" value="Mb-like"/>
    <property type="match status" value="2"/>
</dbReference>
<dbReference type="InterPro" id="IPR012292">
    <property type="entry name" value="Globin/Proto"/>
</dbReference>
<dbReference type="OrthoDB" id="436496at2759"/>
<reference evidence="8 9" key="1">
    <citation type="submission" date="2015-07" db="EMBL/GenBank/DDBJ databases">
        <title>The genome of Melipona quadrifasciata.</title>
        <authorList>
            <person name="Pan H."/>
            <person name="Kapheim K."/>
        </authorList>
    </citation>
    <scope>NUCLEOTIDE SEQUENCE [LARGE SCALE GENOMIC DNA]</scope>
    <source>
        <strain evidence="8">0111107301</strain>
        <tissue evidence="8">Whole body</tissue>
    </source>
</reference>
<keyword evidence="9" id="KW-1185">Reference proteome</keyword>
<organism evidence="8 9">
    <name type="scientific">Melipona quadrifasciata</name>
    <dbReference type="NCBI Taxonomy" id="166423"/>
    <lineage>
        <taxon>Eukaryota</taxon>
        <taxon>Metazoa</taxon>
        <taxon>Ecdysozoa</taxon>
        <taxon>Arthropoda</taxon>
        <taxon>Hexapoda</taxon>
        <taxon>Insecta</taxon>
        <taxon>Pterygota</taxon>
        <taxon>Neoptera</taxon>
        <taxon>Endopterygota</taxon>
        <taxon>Hymenoptera</taxon>
        <taxon>Apocrita</taxon>
        <taxon>Aculeata</taxon>
        <taxon>Apoidea</taxon>
        <taxon>Anthophila</taxon>
        <taxon>Apidae</taxon>
        <taxon>Melipona</taxon>
    </lineage>
</organism>
<dbReference type="InterPro" id="IPR002336">
    <property type="entry name" value="Erythrocruorin"/>
</dbReference>
<dbReference type="SUPFAM" id="SSF46458">
    <property type="entry name" value="Globin-like"/>
    <property type="match status" value="2"/>
</dbReference>
<feature type="domain" description="Globin" evidence="7">
    <location>
        <begin position="130"/>
        <end position="271"/>
    </location>
</feature>
<name>A0A0N0BIC9_9HYME</name>
<dbReference type="GO" id="GO:0046872">
    <property type="term" value="F:metal ion binding"/>
    <property type="evidence" value="ECO:0007669"/>
    <property type="project" value="UniProtKB-KW"/>
</dbReference>
<dbReference type="GO" id="GO:0005576">
    <property type="term" value="C:extracellular region"/>
    <property type="evidence" value="ECO:0007669"/>
    <property type="project" value="InterPro"/>
</dbReference>